<name>A0A8S1DR45_9INSE</name>
<gene>
    <name evidence="9" type="ORF">CLODIP_2_CD15155</name>
</gene>
<dbReference type="InterPro" id="IPR043519">
    <property type="entry name" value="NT_sf"/>
</dbReference>
<evidence type="ECO:0000256" key="4">
    <source>
        <dbReference type="ARBA" id="ARBA00022723"/>
    </source>
</evidence>
<evidence type="ECO:0000313" key="10">
    <source>
        <dbReference type="Proteomes" id="UP000494165"/>
    </source>
</evidence>
<keyword evidence="6" id="KW-0863">Zinc-finger</keyword>
<dbReference type="Pfam" id="PF22600">
    <property type="entry name" value="MTPAP-like_central"/>
    <property type="match status" value="1"/>
</dbReference>
<keyword evidence="3" id="KW-0808">Transferase</keyword>
<feature type="region of interest" description="Disordered" evidence="7">
    <location>
        <begin position="1162"/>
        <end position="1244"/>
    </location>
</feature>
<feature type="compositionally biased region" description="Basic and acidic residues" evidence="7">
    <location>
        <begin position="1026"/>
        <end position="1037"/>
    </location>
</feature>
<dbReference type="Gene3D" id="4.10.60.10">
    <property type="entry name" value="Zinc finger, CCHC-type"/>
    <property type="match status" value="1"/>
</dbReference>
<feature type="region of interest" description="Disordered" evidence="7">
    <location>
        <begin position="47"/>
        <end position="95"/>
    </location>
</feature>
<protein>
    <recommendedName>
        <fullName evidence="8">CCHC-type domain-containing protein</fullName>
    </recommendedName>
</protein>
<dbReference type="GO" id="GO:0003676">
    <property type="term" value="F:nucleic acid binding"/>
    <property type="evidence" value="ECO:0007669"/>
    <property type="project" value="InterPro"/>
</dbReference>
<dbReference type="GO" id="GO:0031123">
    <property type="term" value="P:RNA 3'-end processing"/>
    <property type="evidence" value="ECO:0007669"/>
    <property type="project" value="TreeGrafter"/>
</dbReference>
<dbReference type="OrthoDB" id="407432at2759"/>
<organism evidence="9 10">
    <name type="scientific">Cloeon dipterum</name>
    <dbReference type="NCBI Taxonomy" id="197152"/>
    <lineage>
        <taxon>Eukaryota</taxon>
        <taxon>Metazoa</taxon>
        <taxon>Ecdysozoa</taxon>
        <taxon>Arthropoda</taxon>
        <taxon>Hexapoda</taxon>
        <taxon>Insecta</taxon>
        <taxon>Pterygota</taxon>
        <taxon>Palaeoptera</taxon>
        <taxon>Ephemeroptera</taxon>
        <taxon>Pisciforma</taxon>
        <taxon>Baetidae</taxon>
        <taxon>Cloeon</taxon>
    </lineage>
</organism>
<dbReference type="SUPFAM" id="SSF57756">
    <property type="entry name" value="Retrovirus zinc finger-like domains"/>
    <property type="match status" value="1"/>
</dbReference>
<dbReference type="FunFam" id="1.10.1410.10:FF:000002">
    <property type="entry name" value="terminal uridylyltransferase 4 isoform X1"/>
    <property type="match status" value="1"/>
</dbReference>
<dbReference type="GO" id="GO:0008270">
    <property type="term" value="F:zinc ion binding"/>
    <property type="evidence" value="ECO:0007669"/>
    <property type="project" value="UniProtKB-KW"/>
</dbReference>
<dbReference type="SUPFAM" id="SSF81631">
    <property type="entry name" value="PAP/OAS1 substrate-binding domain"/>
    <property type="match status" value="2"/>
</dbReference>
<comment type="cofactor">
    <cofactor evidence="2">
        <name>Mg(2+)</name>
        <dbReference type="ChEBI" id="CHEBI:18420"/>
    </cofactor>
</comment>
<reference evidence="9 10" key="1">
    <citation type="submission" date="2020-04" db="EMBL/GenBank/DDBJ databases">
        <authorList>
            <person name="Alioto T."/>
            <person name="Alioto T."/>
            <person name="Gomez Garrido J."/>
        </authorList>
    </citation>
    <scope>NUCLEOTIDE SEQUENCE [LARGE SCALE GENOMIC DNA]</scope>
</reference>
<dbReference type="GO" id="GO:1990817">
    <property type="term" value="F:poly(A) RNA polymerase activity"/>
    <property type="evidence" value="ECO:0007669"/>
    <property type="project" value="UniProtKB-ARBA"/>
</dbReference>
<dbReference type="Gene3D" id="1.10.1410.10">
    <property type="match status" value="2"/>
</dbReference>
<accession>A0A8S1DR45</accession>
<comment type="cofactor">
    <cofactor evidence="1">
        <name>Mn(2+)</name>
        <dbReference type="ChEBI" id="CHEBI:29035"/>
    </cofactor>
</comment>
<evidence type="ECO:0000259" key="8">
    <source>
        <dbReference type="PROSITE" id="PS50158"/>
    </source>
</evidence>
<dbReference type="InterPro" id="IPR045100">
    <property type="entry name" value="TUT4/7_NTP_transf"/>
</dbReference>
<evidence type="ECO:0000256" key="6">
    <source>
        <dbReference type="PROSITE-ProRule" id="PRU00047"/>
    </source>
</evidence>
<dbReference type="PANTHER" id="PTHR12271:SF66">
    <property type="entry name" value="TERMINAL URIDYLYLTRANSFERASE TAILOR"/>
    <property type="match status" value="1"/>
</dbReference>
<dbReference type="Gene3D" id="3.30.460.10">
    <property type="entry name" value="Beta Polymerase, domain 2"/>
    <property type="match status" value="2"/>
</dbReference>
<evidence type="ECO:0000313" key="9">
    <source>
        <dbReference type="EMBL" id="CAB3382400.1"/>
    </source>
</evidence>
<comment type="caution">
    <text evidence="9">The sequence shown here is derived from an EMBL/GenBank/DDBJ whole genome shotgun (WGS) entry which is preliminary data.</text>
</comment>
<evidence type="ECO:0000256" key="5">
    <source>
        <dbReference type="ARBA" id="ARBA00022842"/>
    </source>
</evidence>
<evidence type="ECO:0000256" key="3">
    <source>
        <dbReference type="ARBA" id="ARBA00022679"/>
    </source>
</evidence>
<dbReference type="EMBL" id="CADEPI010000269">
    <property type="protein sequence ID" value="CAB3382400.1"/>
    <property type="molecule type" value="Genomic_DNA"/>
</dbReference>
<dbReference type="InterPro" id="IPR002058">
    <property type="entry name" value="PAP_assoc"/>
</dbReference>
<feature type="compositionally biased region" description="Gly residues" evidence="7">
    <location>
        <begin position="1162"/>
        <end position="1177"/>
    </location>
</feature>
<feature type="domain" description="CCHC-type" evidence="8">
    <location>
        <begin position="990"/>
        <end position="1005"/>
    </location>
</feature>
<dbReference type="Pfam" id="PF00098">
    <property type="entry name" value="zf-CCHC"/>
    <property type="match status" value="1"/>
</dbReference>
<keyword evidence="10" id="KW-1185">Reference proteome</keyword>
<sequence>MALGALAPLSPQPKHGRPPGYLVNNQSLRNIGLILLAAEKCRRELNMNGKAPSEEARSRRPPGRPGEHASVARRQNHPQPAQKKTPVDSGSGNQAAHADEQLTVRKNAGLLHQPKCVESQSLLPPKLDVPKQIWLESNFFMSLLKRASQHPNAQFYCRLCNYYCMSFNHCEQHAQEQKHSNNMKAEAKLTTIAHLPSPVESHFEALTAFLSETYHKEGLTEADIQKRSIFASEINKLISENLPGCGVQMYGSSLTGIALKKADLNLDFIVAKELLAPDMLQQALKVLSASDLTKEVEPDFNNDIPSILFKNKSGSLDCVLSLNHHDATNTCKLVAMYTTIDPRVRPLGSCFRLWTKLCKIDDTQMAMLPSYSYSLLLIYFLQQLQSPVLPVIKDIQDGVPDWKSKNEMSLGELWYRMFKFYAIEFPETKNCVCIRAKELVTKTDKHWNSRKIAIEDPYLSKRNVSRYLVSTTYDYIMTCFLDAYQYFAVPQTDVGPLLGTIKLPLERFMHIPEMQLNMVRAEQGAVDMMDRDVKHFNASNESKKVYSVEELERGLDKMGIKEDLRYGFYASKIVSPRVAQAMCHRLRKEVYRFSFDPRRFAQDVPVVCNICLMEGHTRNDCPDTFLPPLQDLPPMSAKFLRELDTVCKQEMQDWLPSDEEVMERQSFVKSLQEHLKLKFPFVQLELFGSSCNGFGFKKSDLDINLTFTNNATGEGVTDVGLFEELSNELKTYEHIQNLLTITTAKVPIIKFTYPRIRVECDISLYNSLAERNTKMLQLYSQIDPRVKILGYTLKRFAKLCDICDASRGSLSSYAYILMAIYFLQQCEPPVIPVLQELYKGDTAPEVLIDGWNTWFFDDLDNLHEVWPAYGENTISVGELWYKLLKFYTEEFDFNEHVISIRQKEKLLRFRKLWTNKCIAIEDPFDLSHNLGSGLSRKMNNFIIKAFRKGRMHFGTPVTKQDFYTTHRSVGDYLFDPRYLTEGQVPNDRGCRICKKIGHLARNCPKQPPAPQPKSKSHKSNKQQHQPRREVTENRNIPERTNFQAPRRENTESQGTPDRGHAARAPAGQRMGPPPLMQPFGNSVVQQPFQQVNGGLGTPSPPLPPSPTKGLPGPSNANSSPAFDNFMRLMQQRGAPSLMQVPPGFAPQRPPQPHFFHPQAGQMGGGGGGGGGAGGGGPPANQHAFPNGMPPNPFPPQFFTGAPVAHQMNWHPSAGMQGGQQPNNVMFSHGPPRSMGPPQAMPPQQ</sequence>
<dbReference type="Pfam" id="PF03828">
    <property type="entry name" value="PAP_assoc"/>
    <property type="match status" value="2"/>
</dbReference>
<dbReference type="InterPro" id="IPR054708">
    <property type="entry name" value="MTPAP-like_central"/>
</dbReference>
<dbReference type="CDD" id="cd05402">
    <property type="entry name" value="NT_PAP_TUTase"/>
    <property type="match status" value="2"/>
</dbReference>
<keyword evidence="4" id="KW-0479">Metal-binding</keyword>
<dbReference type="SMART" id="SM00343">
    <property type="entry name" value="ZnF_C2HC"/>
    <property type="match status" value="2"/>
</dbReference>
<keyword evidence="6" id="KW-0862">Zinc</keyword>
<dbReference type="InterPro" id="IPR036875">
    <property type="entry name" value="Znf_CCHC_sf"/>
</dbReference>
<dbReference type="PROSITE" id="PS50158">
    <property type="entry name" value="ZF_CCHC"/>
    <property type="match status" value="1"/>
</dbReference>
<feature type="compositionally biased region" description="Basic residues" evidence="7">
    <location>
        <begin position="1014"/>
        <end position="1025"/>
    </location>
</feature>
<dbReference type="InterPro" id="IPR001878">
    <property type="entry name" value="Znf_CCHC"/>
</dbReference>
<feature type="region of interest" description="Disordered" evidence="7">
    <location>
        <begin position="1000"/>
        <end position="1119"/>
    </location>
</feature>
<dbReference type="Proteomes" id="UP000494165">
    <property type="component" value="Unassembled WGS sequence"/>
</dbReference>
<feature type="compositionally biased region" description="Polar residues" evidence="7">
    <location>
        <begin position="1079"/>
        <end position="1092"/>
    </location>
</feature>
<dbReference type="PANTHER" id="PTHR12271">
    <property type="entry name" value="POLY A POLYMERASE CID PAP -RELATED"/>
    <property type="match status" value="1"/>
</dbReference>
<evidence type="ECO:0000256" key="2">
    <source>
        <dbReference type="ARBA" id="ARBA00001946"/>
    </source>
</evidence>
<feature type="region of interest" description="Disordered" evidence="7">
    <location>
        <begin position="1"/>
        <end position="22"/>
    </location>
</feature>
<keyword evidence="5" id="KW-0460">Magnesium</keyword>
<dbReference type="AlphaFoldDB" id="A0A8S1DR45"/>
<evidence type="ECO:0000256" key="7">
    <source>
        <dbReference type="SAM" id="MobiDB-lite"/>
    </source>
</evidence>
<dbReference type="GO" id="GO:0050265">
    <property type="term" value="F:RNA uridylyltransferase activity"/>
    <property type="evidence" value="ECO:0007669"/>
    <property type="project" value="TreeGrafter"/>
</dbReference>
<dbReference type="Pfam" id="PF19088">
    <property type="entry name" value="TUTase"/>
    <property type="match status" value="1"/>
</dbReference>
<proteinExistence type="predicted"/>
<dbReference type="SUPFAM" id="SSF81301">
    <property type="entry name" value="Nucleotidyltransferase"/>
    <property type="match status" value="2"/>
</dbReference>
<evidence type="ECO:0000256" key="1">
    <source>
        <dbReference type="ARBA" id="ARBA00001936"/>
    </source>
</evidence>